<dbReference type="Proteomes" id="UP001208570">
    <property type="component" value="Unassembled WGS sequence"/>
</dbReference>
<evidence type="ECO:0000256" key="9">
    <source>
        <dbReference type="ARBA" id="ARBA00075216"/>
    </source>
</evidence>
<sequence>MNQLIKFGKNIFQIHVVSRKMSKVPKIYTKTGDKGRSATFTGERRDKDDNIFAALGDTDELSSCIGLAREYSLEDGHCLAERLETIQCVLQDVASNIATPKSSAREAHLARTIFSDQNTKDLEKWIDEYSEQLPPLKNFILPSGGKTSCTLHVARTVCRRAERSVVPLVRDNEIDAEPARYLNRLSDFLFTAARIAAHTEGREEIIYHRINPKDSTDI</sequence>
<dbReference type="EMBL" id="JAODUP010000044">
    <property type="protein sequence ID" value="KAK2165914.1"/>
    <property type="molecule type" value="Genomic_DNA"/>
</dbReference>
<evidence type="ECO:0000259" key="11">
    <source>
        <dbReference type="Pfam" id="PF01923"/>
    </source>
</evidence>
<comment type="catalytic activity">
    <reaction evidence="6">
        <text>cob(I)alamin-[corrinoid adenosyltransferase] + ATP = apo-[corrinoid adenosyltransferase] + adenosylcob(III)alamin + triphosphate</text>
        <dbReference type="Rhea" id="RHEA:56796"/>
        <dbReference type="Rhea" id="RHEA-COMP:14743"/>
        <dbReference type="Rhea" id="RHEA-COMP:14744"/>
        <dbReference type="ChEBI" id="CHEBI:18036"/>
        <dbReference type="ChEBI" id="CHEBI:18408"/>
        <dbReference type="ChEBI" id="CHEBI:30616"/>
        <dbReference type="ChEBI" id="CHEBI:60488"/>
        <dbReference type="ChEBI" id="CHEBI:83228"/>
    </reaction>
    <physiologicalReaction direction="left-to-right" evidence="6">
        <dbReference type="Rhea" id="RHEA:56797"/>
    </physiologicalReaction>
</comment>
<dbReference type="FunFam" id="1.20.1200.10:FF:000001">
    <property type="entry name" value="Cob(I)yrinic acid a,c-diamide adenosyltransferase"/>
    <property type="match status" value="1"/>
</dbReference>
<dbReference type="GO" id="GO:0008817">
    <property type="term" value="F:corrinoid adenosyltransferase activity"/>
    <property type="evidence" value="ECO:0007669"/>
    <property type="project" value="UniProtKB-ARBA"/>
</dbReference>
<dbReference type="Gene3D" id="1.20.1200.10">
    <property type="entry name" value="Cobalamin adenosyltransferase-like"/>
    <property type="match status" value="1"/>
</dbReference>
<dbReference type="SUPFAM" id="SSF89028">
    <property type="entry name" value="Cobalamin adenosyltransferase-like"/>
    <property type="match status" value="1"/>
</dbReference>
<evidence type="ECO:0000256" key="4">
    <source>
        <dbReference type="ARBA" id="ARBA00022741"/>
    </source>
</evidence>
<evidence type="ECO:0000256" key="3">
    <source>
        <dbReference type="ARBA" id="ARBA00022679"/>
    </source>
</evidence>
<dbReference type="PANTHER" id="PTHR12213">
    <property type="entry name" value="CORRINOID ADENOSYLTRANSFERASE"/>
    <property type="match status" value="1"/>
</dbReference>
<comment type="subunit">
    <text evidence="2">Homotrimer.</text>
</comment>
<evidence type="ECO:0000256" key="6">
    <source>
        <dbReference type="ARBA" id="ARBA00051988"/>
    </source>
</evidence>
<keyword evidence="5 10" id="KW-0067">ATP-binding</keyword>
<gene>
    <name evidence="12" type="ORF">LSH36_44g05027</name>
</gene>
<dbReference type="PANTHER" id="PTHR12213:SF0">
    <property type="entry name" value="CORRINOID ADENOSYLTRANSFERASE MMAB"/>
    <property type="match status" value="1"/>
</dbReference>
<evidence type="ECO:0000256" key="7">
    <source>
        <dbReference type="ARBA" id="ARBA00056747"/>
    </source>
</evidence>
<dbReference type="GO" id="GO:0009235">
    <property type="term" value="P:cobalamin metabolic process"/>
    <property type="evidence" value="ECO:0007669"/>
    <property type="project" value="UniProtKB-ARBA"/>
</dbReference>
<evidence type="ECO:0000256" key="8">
    <source>
        <dbReference type="ARBA" id="ARBA00071654"/>
    </source>
</evidence>
<evidence type="ECO:0000313" key="13">
    <source>
        <dbReference type="Proteomes" id="UP001208570"/>
    </source>
</evidence>
<evidence type="ECO:0000256" key="5">
    <source>
        <dbReference type="ARBA" id="ARBA00022840"/>
    </source>
</evidence>
<evidence type="ECO:0000313" key="12">
    <source>
        <dbReference type="EMBL" id="KAK2165914.1"/>
    </source>
</evidence>
<evidence type="ECO:0000256" key="10">
    <source>
        <dbReference type="RuleBase" id="RU366026"/>
    </source>
</evidence>
<keyword evidence="3 10" id="KW-0808">Transferase</keyword>
<accession>A0AAD9K6U4</accession>
<feature type="domain" description="Cobalamin adenosyltransferase-like" evidence="11">
    <location>
        <begin position="27"/>
        <end position="195"/>
    </location>
</feature>
<keyword evidence="13" id="KW-1185">Reference proteome</keyword>
<dbReference type="AlphaFoldDB" id="A0AAD9K6U4"/>
<evidence type="ECO:0000256" key="2">
    <source>
        <dbReference type="ARBA" id="ARBA00011233"/>
    </source>
</evidence>
<organism evidence="12 13">
    <name type="scientific">Paralvinella palmiformis</name>
    <dbReference type="NCBI Taxonomy" id="53620"/>
    <lineage>
        <taxon>Eukaryota</taxon>
        <taxon>Metazoa</taxon>
        <taxon>Spiralia</taxon>
        <taxon>Lophotrochozoa</taxon>
        <taxon>Annelida</taxon>
        <taxon>Polychaeta</taxon>
        <taxon>Sedentaria</taxon>
        <taxon>Canalipalpata</taxon>
        <taxon>Terebellida</taxon>
        <taxon>Terebelliformia</taxon>
        <taxon>Alvinellidae</taxon>
        <taxon>Paralvinella</taxon>
    </lineage>
</organism>
<comment type="caution">
    <text evidence="12">The sequence shown here is derived from an EMBL/GenBank/DDBJ whole genome shotgun (WGS) entry which is preliminary data.</text>
</comment>
<comment type="similarity">
    <text evidence="1 10">Belongs to the Cob(I)alamin adenosyltransferase family.</text>
</comment>
<reference evidence="12" key="1">
    <citation type="journal article" date="2023" name="Mol. Biol. Evol.">
        <title>Third-Generation Sequencing Reveals the Adaptive Role of the Epigenome in Three Deep-Sea Polychaetes.</title>
        <authorList>
            <person name="Perez M."/>
            <person name="Aroh O."/>
            <person name="Sun Y."/>
            <person name="Lan Y."/>
            <person name="Juniper S.K."/>
            <person name="Young C.R."/>
            <person name="Angers B."/>
            <person name="Qian P.Y."/>
        </authorList>
    </citation>
    <scope>NUCLEOTIDE SEQUENCE</scope>
    <source>
        <strain evidence="12">P08H-3</strain>
    </source>
</reference>
<dbReference type="InterPro" id="IPR029499">
    <property type="entry name" value="PduO-typ"/>
</dbReference>
<keyword evidence="4 10" id="KW-0547">Nucleotide-binding</keyword>
<proteinExistence type="inferred from homology"/>
<evidence type="ECO:0000256" key="1">
    <source>
        <dbReference type="ARBA" id="ARBA00007487"/>
    </source>
</evidence>
<name>A0AAD9K6U4_9ANNE</name>
<dbReference type="Pfam" id="PF01923">
    <property type="entry name" value="Cob_adeno_trans"/>
    <property type="match status" value="1"/>
</dbReference>
<dbReference type="NCBIfam" id="TIGR00636">
    <property type="entry name" value="PduO_Nterm"/>
    <property type="match status" value="1"/>
</dbReference>
<protein>
    <recommendedName>
        <fullName evidence="8">Corrinoid adenosyltransferase MMAB</fullName>
    </recommendedName>
    <alternativeName>
        <fullName evidence="9">ATP:co(I)rrinoid adenosyltransferase MMAB</fullName>
    </alternativeName>
</protein>
<dbReference type="InterPro" id="IPR036451">
    <property type="entry name" value="CblAdoTrfase-like_sf"/>
</dbReference>
<dbReference type="InterPro" id="IPR016030">
    <property type="entry name" value="CblAdoTrfase-like"/>
</dbReference>
<dbReference type="GO" id="GO:0005524">
    <property type="term" value="F:ATP binding"/>
    <property type="evidence" value="ECO:0007669"/>
    <property type="project" value="UniProtKB-UniRule"/>
</dbReference>
<comment type="function">
    <text evidence="7">Converts cob(I)alamin to adenosylcobalamin (adenosylcob(III)alamin), a coenzyme for methylmalonyl-CoA mutase, therefore participates in the final step of the vitamin B12 conversion. Generates adenosylcobalamin (AdoCbl) and directly delivers the cofactor to MUT in a transfer that is stimulated by ATP-binding to MMAB and gated by MMAA.</text>
</comment>